<keyword evidence="2" id="KW-0575">Peroxidase</keyword>
<dbReference type="InterPro" id="IPR036249">
    <property type="entry name" value="Thioredoxin-like_sf"/>
</dbReference>
<proteinExistence type="inferred from homology"/>
<dbReference type="GO" id="GO:0006979">
    <property type="term" value="P:response to oxidative stress"/>
    <property type="evidence" value="ECO:0007669"/>
    <property type="project" value="InterPro"/>
</dbReference>
<dbReference type="Pfam" id="PF00255">
    <property type="entry name" value="GSHPx"/>
    <property type="match status" value="1"/>
</dbReference>
<name>A0AA36HTI3_9DINO</name>
<keyword evidence="6" id="KW-1185">Reference proteome</keyword>
<dbReference type="EMBL" id="CAUJNA010000276">
    <property type="protein sequence ID" value="CAJ1374766.1"/>
    <property type="molecule type" value="Genomic_DNA"/>
</dbReference>
<evidence type="ECO:0000256" key="1">
    <source>
        <dbReference type="ARBA" id="ARBA00006926"/>
    </source>
</evidence>
<accession>A0AA36HTI3</accession>
<dbReference type="PANTHER" id="PTHR11592">
    <property type="entry name" value="GLUTATHIONE PEROXIDASE"/>
    <property type="match status" value="1"/>
</dbReference>
<evidence type="ECO:0000256" key="2">
    <source>
        <dbReference type="ARBA" id="ARBA00022559"/>
    </source>
</evidence>
<dbReference type="InterPro" id="IPR029760">
    <property type="entry name" value="GPX_CS"/>
</dbReference>
<evidence type="ECO:0000313" key="5">
    <source>
        <dbReference type="EMBL" id="CAJ1374766.1"/>
    </source>
</evidence>
<keyword evidence="3" id="KW-0560">Oxidoreductase</keyword>
<gene>
    <name evidence="5" type="ORF">EVOR1521_LOCUS4223</name>
</gene>
<evidence type="ECO:0000313" key="6">
    <source>
        <dbReference type="Proteomes" id="UP001178507"/>
    </source>
</evidence>
<dbReference type="PANTHER" id="PTHR11592:SF78">
    <property type="entry name" value="GLUTATHIONE PEROXIDASE"/>
    <property type="match status" value="1"/>
</dbReference>
<dbReference type="AlphaFoldDB" id="A0AA36HTI3"/>
<dbReference type="PIRSF" id="PIRSF000303">
    <property type="entry name" value="Glutathion_perox"/>
    <property type="match status" value="1"/>
</dbReference>
<comment type="similarity">
    <text evidence="1">Belongs to the glutathione peroxidase family.</text>
</comment>
<dbReference type="SUPFAM" id="SSF52833">
    <property type="entry name" value="Thioredoxin-like"/>
    <property type="match status" value="1"/>
</dbReference>
<dbReference type="Proteomes" id="UP001178507">
    <property type="component" value="Unassembled WGS sequence"/>
</dbReference>
<evidence type="ECO:0000256" key="3">
    <source>
        <dbReference type="ARBA" id="ARBA00023002"/>
    </source>
</evidence>
<reference evidence="5" key="1">
    <citation type="submission" date="2023-08" db="EMBL/GenBank/DDBJ databases">
        <authorList>
            <person name="Chen Y."/>
            <person name="Shah S."/>
            <person name="Dougan E. K."/>
            <person name="Thang M."/>
            <person name="Chan C."/>
        </authorList>
    </citation>
    <scope>NUCLEOTIDE SEQUENCE</scope>
</reference>
<dbReference type="PROSITE" id="PS00763">
    <property type="entry name" value="GLUTATHIONE_PEROXID_2"/>
    <property type="match status" value="1"/>
</dbReference>
<organism evidence="5 6">
    <name type="scientific">Effrenium voratum</name>
    <dbReference type="NCBI Taxonomy" id="2562239"/>
    <lineage>
        <taxon>Eukaryota</taxon>
        <taxon>Sar</taxon>
        <taxon>Alveolata</taxon>
        <taxon>Dinophyceae</taxon>
        <taxon>Suessiales</taxon>
        <taxon>Symbiodiniaceae</taxon>
        <taxon>Effrenium</taxon>
    </lineage>
</organism>
<evidence type="ECO:0000256" key="4">
    <source>
        <dbReference type="PIRSR" id="PIRSR000303-1"/>
    </source>
</evidence>
<evidence type="ECO:0008006" key="7">
    <source>
        <dbReference type="Google" id="ProtNLM"/>
    </source>
</evidence>
<protein>
    <recommendedName>
        <fullName evidence="7">Glutathione peroxidase</fullName>
    </recommendedName>
</protein>
<feature type="active site" evidence="4">
    <location>
        <position position="61"/>
    </location>
</feature>
<dbReference type="Gene3D" id="3.40.30.10">
    <property type="entry name" value="Glutaredoxin"/>
    <property type="match status" value="1"/>
</dbReference>
<comment type="caution">
    <text evidence="5">The sequence shown here is derived from an EMBL/GenBank/DDBJ whole genome shotgun (WGS) entry which is preliminary data.</text>
</comment>
<dbReference type="PROSITE" id="PS51355">
    <property type="entry name" value="GLUTATHIONE_PEROXID_3"/>
    <property type="match status" value="1"/>
</dbReference>
<dbReference type="InterPro" id="IPR000889">
    <property type="entry name" value="Glutathione_peroxidase"/>
</dbReference>
<dbReference type="GO" id="GO:0004601">
    <property type="term" value="F:peroxidase activity"/>
    <property type="evidence" value="ECO:0007669"/>
    <property type="project" value="UniProtKB-KW"/>
</dbReference>
<sequence>MAATCQIGRTLASVFGCGRETPIVATTSFHDLSARVLSEDMVKFDMFKDKVLLVANVATKCLTKQNYAELDELCSELKEEPFELPLGRRLAFPCNQFGKQEEGNGNGHATYQGKPEDIGNFITGKLPKANFTIFQKSHVNGKATHPAWHFCRYNAEETRRGKYMLPIPWNFAKFLLDKEGRVYKYYSPKSWPWSKGQSTN</sequence>